<dbReference type="VEuPathDB" id="VectorBase:BGLB022316"/>
<evidence type="ECO:0000313" key="6">
    <source>
        <dbReference type="Proteomes" id="UP000076420"/>
    </source>
</evidence>
<dbReference type="Gene3D" id="1.10.720.10">
    <property type="match status" value="1"/>
</dbReference>
<dbReference type="Gene3D" id="3.30.190.20">
    <property type="match status" value="1"/>
</dbReference>
<evidence type="ECO:0000256" key="2">
    <source>
        <dbReference type="ARBA" id="ARBA00022980"/>
    </source>
</evidence>
<dbReference type="SUPFAM" id="SSF68912">
    <property type="entry name" value="Rho N-terminal domain-like"/>
    <property type="match status" value="1"/>
</dbReference>
<dbReference type="KEGG" id="bgt:106072452"/>
<accession>A0A2C9KQ55</accession>
<evidence type="ECO:0000256" key="3">
    <source>
        <dbReference type="ARBA" id="ARBA00023274"/>
    </source>
</evidence>
<keyword evidence="2" id="KW-0689">Ribosomal protein</keyword>
<dbReference type="GO" id="GO:1990904">
    <property type="term" value="C:ribonucleoprotein complex"/>
    <property type="evidence" value="ECO:0007669"/>
    <property type="project" value="UniProtKB-KW"/>
</dbReference>
<name>A0A2C9KQ55_BIOGL</name>
<proteinExistence type="inferred from homology"/>
<dbReference type="GO" id="GO:0006353">
    <property type="term" value="P:DNA-templated transcription termination"/>
    <property type="evidence" value="ECO:0007669"/>
    <property type="project" value="InterPro"/>
</dbReference>
<keyword evidence="3" id="KW-0687">Ribonucleoprotein</keyword>
<dbReference type="STRING" id="6526.A0A2C9KQ55"/>
<dbReference type="InterPro" id="IPR016095">
    <property type="entry name" value="Ribosomal_uL1_3-a/b-sand"/>
</dbReference>
<dbReference type="InterPro" id="IPR028364">
    <property type="entry name" value="Ribosomal_uL1/biogenesis"/>
</dbReference>
<evidence type="ECO:0000313" key="5">
    <source>
        <dbReference type="EnsemblMetazoa" id="BGLB022316-PA"/>
    </source>
</evidence>
<dbReference type="GO" id="GO:0005840">
    <property type="term" value="C:ribosome"/>
    <property type="evidence" value="ECO:0007669"/>
    <property type="project" value="UniProtKB-KW"/>
</dbReference>
<organism evidence="5 6">
    <name type="scientific">Biomphalaria glabrata</name>
    <name type="common">Bloodfluke planorb</name>
    <name type="synonym">Freshwater snail</name>
    <dbReference type="NCBI Taxonomy" id="6526"/>
    <lineage>
        <taxon>Eukaryota</taxon>
        <taxon>Metazoa</taxon>
        <taxon>Spiralia</taxon>
        <taxon>Lophotrochozoa</taxon>
        <taxon>Mollusca</taxon>
        <taxon>Gastropoda</taxon>
        <taxon>Heterobranchia</taxon>
        <taxon>Euthyneura</taxon>
        <taxon>Panpulmonata</taxon>
        <taxon>Hygrophila</taxon>
        <taxon>Lymnaeoidea</taxon>
        <taxon>Planorbidae</taxon>
        <taxon>Biomphalaria</taxon>
    </lineage>
</organism>
<dbReference type="EnsemblMetazoa" id="BGLB022316-RA">
    <property type="protein sequence ID" value="BGLB022316-PA"/>
    <property type="gene ID" value="BGLB022316"/>
</dbReference>
<comment type="similarity">
    <text evidence="1">Belongs to the universal ribosomal protein uL1 family.</text>
</comment>
<dbReference type="InterPro" id="IPR036269">
    <property type="entry name" value="Rho_N_sf"/>
</dbReference>
<dbReference type="Proteomes" id="UP000076420">
    <property type="component" value="Unassembled WGS sequence"/>
</dbReference>
<reference evidence="5" key="1">
    <citation type="submission" date="2020-05" db="UniProtKB">
        <authorList>
            <consortium name="EnsemblMetazoa"/>
        </authorList>
    </citation>
    <scope>IDENTIFICATION</scope>
    <source>
        <strain evidence="5">BB02</strain>
    </source>
</reference>
<evidence type="ECO:0000256" key="1">
    <source>
        <dbReference type="ARBA" id="ARBA00010531"/>
    </source>
</evidence>
<dbReference type="Pfam" id="PF00687">
    <property type="entry name" value="Ribosomal_L1"/>
    <property type="match status" value="1"/>
</dbReference>
<gene>
    <name evidence="5" type="primary">106072452</name>
</gene>
<dbReference type="PANTHER" id="PTHR36427">
    <property type="entry name" value="54S RIBOSOMAL PROTEIN L1, MITOCHONDRIAL"/>
    <property type="match status" value="1"/>
</dbReference>
<dbReference type="SUPFAM" id="SSF56808">
    <property type="entry name" value="Ribosomal protein L1"/>
    <property type="match status" value="1"/>
</dbReference>
<sequence>MMPTLGRFGKVLGPKGLMPNPKTGTVTPQVAKAVEEVKKGKANYRTDKNGIVHTSVGKTSMDTKALVENAQVVIETIKKLKPSVVKGSQVSKIKRVFMMSARIEALKNDPAYQAAQAQMQAMQNGQMPQGTMGPFGPVMPGAVATAANPVAPQVPIISKEQEKLEKMSLVDLKKVAKKLSISGSDKMEKKELIASILRVTDNK</sequence>
<protein>
    <recommendedName>
        <fullName evidence="4">Rho termination factor-like N-terminal domain-containing protein</fullName>
    </recommendedName>
</protein>
<evidence type="ECO:0000259" key="4">
    <source>
        <dbReference type="Pfam" id="PF07498"/>
    </source>
</evidence>
<dbReference type="InterPro" id="IPR011112">
    <property type="entry name" value="Rho-like_N"/>
</dbReference>
<dbReference type="Pfam" id="PF07498">
    <property type="entry name" value="Rho_N"/>
    <property type="match status" value="1"/>
</dbReference>
<feature type="domain" description="Rho termination factor-like N-terminal" evidence="4">
    <location>
        <begin position="164"/>
        <end position="198"/>
    </location>
</feature>
<dbReference type="PANTHER" id="PTHR36427:SF3">
    <property type="entry name" value="LARGE RIBOSOMAL SUBUNIT PROTEIN UL1M"/>
    <property type="match status" value="1"/>
</dbReference>
<dbReference type="CDD" id="cd00403">
    <property type="entry name" value="Ribosomal_L1"/>
    <property type="match status" value="1"/>
</dbReference>
<dbReference type="InterPro" id="IPR023674">
    <property type="entry name" value="Ribosomal_uL1-like"/>
</dbReference>
<dbReference type="AlphaFoldDB" id="A0A2C9KQ55"/>
<dbReference type="Gene3D" id="3.40.50.790">
    <property type="match status" value="1"/>
</dbReference>